<sequence length="59" mass="6240">MSEDKRAQDAVENVEKPTKEGKYPKAGPHAKPELTDNEKTPGTGALPNSTDTEADAGSE</sequence>
<dbReference type="EMBL" id="JALPRY010000024">
    <property type="protein sequence ID" value="MCK8782201.1"/>
    <property type="molecule type" value="Genomic_DNA"/>
</dbReference>
<dbReference type="Proteomes" id="UP001202827">
    <property type="component" value="Unassembled WGS sequence"/>
</dbReference>
<feature type="region of interest" description="Disordered" evidence="1">
    <location>
        <begin position="1"/>
        <end position="59"/>
    </location>
</feature>
<evidence type="ECO:0000313" key="3">
    <source>
        <dbReference type="Proteomes" id="UP001202827"/>
    </source>
</evidence>
<evidence type="ECO:0000313" key="2">
    <source>
        <dbReference type="EMBL" id="MCK8782201.1"/>
    </source>
</evidence>
<proteinExistence type="predicted"/>
<protein>
    <submittedName>
        <fullName evidence="2">Uncharacterized protein</fullName>
    </submittedName>
</protein>
<evidence type="ECO:0000256" key="1">
    <source>
        <dbReference type="SAM" id="MobiDB-lite"/>
    </source>
</evidence>
<gene>
    <name evidence="2" type="ORF">M0654_19665</name>
</gene>
<reference evidence="2 3" key="1">
    <citation type="submission" date="2022-04" db="EMBL/GenBank/DDBJ databases">
        <title>Rhizobium coralii sp. nov., isolated from coral Turbinaria peltata.</title>
        <authorList>
            <person name="Sun H."/>
        </authorList>
    </citation>
    <scope>NUCLEOTIDE SEQUENCE [LARGE SCALE GENOMIC DNA]</scope>
    <source>
        <strain evidence="2 3">NTR19</strain>
    </source>
</reference>
<keyword evidence="3" id="KW-1185">Reference proteome</keyword>
<feature type="compositionally biased region" description="Basic and acidic residues" evidence="1">
    <location>
        <begin position="30"/>
        <end position="39"/>
    </location>
</feature>
<dbReference type="RefSeq" id="WP_248684523.1">
    <property type="nucleotide sequence ID" value="NZ_JALPRY010000024.1"/>
</dbReference>
<comment type="caution">
    <text evidence="2">The sequence shown here is derived from an EMBL/GenBank/DDBJ whole genome shotgun (WGS) entry which is preliminary data.</text>
</comment>
<organism evidence="2 3">
    <name type="scientific">Neorhizobium turbinariae</name>
    <dbReference type="NCBI Taxonomy" id="2937795"/>
    <lineage>
        <taxon>Bacteria</taxon>
        <taxon>Pseudomonadati</taxon>
        <taxon>Pseudomonadota</taxon>
        <taxon>Alphaproteobacteria</taxon>
        <taxon>Hyphomicrobiales</taxon>
        <taxon>Rhizobiaceae</taxon>
        <taxon>Rhizobium/Agrobacterium group</taxon>
        <taxon>Neorhizobium</taxon>
    </lineage>
</organism>
<name>A0ABT0IWD8_9HYPH</name>
<feature type="compositionally biased region" description="Basic and acidic residues" evidence="1">
    <location>
        <begin position="1"/>
        <end position="23"/>
    </location>
</feature>
<accession>A0ABT0IWD8</accession>